<evidence type="ECO:0000313" key="2">
    <source>
        <dbReference type="Proteomes" id="UP000032430"/>
    </source>
</evidence>
<keyword evidence="2" id="KW-1185">Reference proteome</keyword>
<dbReference type="HOGENOM" id="CLU_168270_1_0_6"/>
<evidence type="ECO:0000313" key="1">
    <source>
        <dbReference type="EMBL" id="CEG56192.1"/>
    </source>
</evidence>
<gene>
    <name evidence="1" type="ORF">LFA_0741</name>
</gene>
<sequence length="97" mass="10603">MMSTIYSVRPEDIIPDGADNTSINGAVVRKGTIAAFLANINILENPHSSEQQKQGAMEMMRELAPSVIAAGLHQHVTFKNIIVENILIDAAKNIEFQ</sequence>
<dbReference type="EMBL" id="LN614827">
    <property type="protein sequence ID" value="CEG56192.1"/>
    <property type="molecule type" value="Genomic_DNA"/>
</dbReference>
<dbReference type="Proteomes" id="UP000032430">
    <property type="component" value="Chromosome I"/>
</dbReference>
<dbReference type="RefSeq" id="WP_231865899.1">
    <property type="nucleotide sequence ID" value="NZ_LN614827.1"/>
</dbReference>
<organism evidence="1 2">
    <name type="scientific">Legionella fallonii LLAP-10</name>
    <dbReference type="NCBI Taxonomy" id="1212491"/>
    <lineage>
        <taxon>Bacteria</taxon>
        <taxon>Pseudomonadati</taxon>
        <taxon>Pseudomonadota</taxon>
        <taxon>Gammaproteobacteria</taxon>
        <taxon>Legionellales</taxon>
        <taxon>Legionellaceae</taxon>
        <taxon>Legionella</taxon>
    </lineage>
</organism>
<name>A0A098G156_9GAMM</name>
<protein>
    <submittedName>
        <fullName evidence="1">Uncharacterized protein</fullName>
    </submittedName>
</protein>
<proteinExistence type="predicted"/>
<dbReference type="AlphaFoldDB" id="A0A098G156"/>
<dbReference type="KEGG" id="lfa:LFA_0741"/>
<accession>A0A098G156</accession>
<reference evidence="2" key="1">
    <citation type="submission" date="2014-09" db="EMBL/GenBank/DDBJ databases">
        <authorList>
            <person name="Gomez-Valero L."/>
        </authorList>
    </citation>
    <scope>NUCLEOTIDE SEQUENCE [LARGE SCALE GENOMIC DNA]</scope>
    <source>
        <strain evidence="2">ATCC700992</strain>
    </source>
</reference>